<proteinExistence type="predicted"/>
<evidence type="ECO:0000256" key="3">
    <source>
        <dbReference type="SAM" id="SignalP"/>
    </source>
</evidence>
<sequence length="277" mass="29021">MRPRTRQAVVITTLATLLGAAAAGAGASLTDPVYSSESHLLWSPGALEYLGDDNPVTDPNALDRQVVDQAEVIESDPVISSAASTLGVDEDDLREVVSVEIQEGTSRIVITGSGADAEEARATTETVTTAYTDYVRVSGADALRQQADLLQSSIDRLTGELNAANGELDAVNRELAGLNVNSPAYAITQGRADRAAARSADAQTRLADLIGQQESLRAAADAFTGQAFLMRQATTPEAPSSLPLTTTVVLGAGLGLAIGLCIVFFLLGRRRNLRARD</sequence>
<evidence type="ECO:0000313" key="4">
    <source>
        <dbReference type="EMBL" id="SHF62605.1"/>
    </source>
</evidence>
<dbReference type="PANTHER" id="PTHR32309">
    <property type="entry name" value="TYROSINE-PROTEIN KINASE"/>
    <property type="match status" value="1"/>
</dbReference>
<dbReference type="InterPro" id="IPR050445">
    <property type="entry name" value="Bact_polysacc_biosynth/exp"/>
</dbReference>
<dbReference type="OrthoDB" id="9860772at2"/>
<feature type="transmembrane region" description="Helical" evidence="2">
    <location>
        <begin position="248"/>
        <end position="267"/>
    </location>
</feature>
<dbReference type="Proteomes" id="UP000184471">
    <property type="component" value="Unassembled WGS sequence"/>
</dbReference>
<keyword evidence="2" id="KW-0472">Membrane</keyword>
<dbReference type="AlphaFoldDB" id="A0A1M5D6W4"/>
<feature type="signal peptide" evidence="3">
    <location>
        <begin position="1"/>
        <end position="22"/>
    </location>
</feature>
<name>A0A1M5D6W4_9ACTN</name>
<dbReference type="STRING" id="1070870.SAMN05444351_0242"/>
<organism evidence="4 5">
    <name type="scientific">Geodermatophilus nigrescens</name>
    <dbReference type="NCBI Taxonomy" id="1070870"/>
    <lineage>
        <taxon>Bacteria</taxon>
        <taxon>Bacillati</taxon>
        <taxon>Actinomycetota</taxon>
        <taxon>Actinomycetes</taxon>
        <taxon>Geodermatophilales</taxon>
        <taxon>Geodermatophilaceae</taxon>
        <taxon>Geodermatophilus</taxon>
    </lineage>
</organism>
<keyword evidence="5" id="KW-1185">Reference proteome</keyword>
<evidence type="ECO:0000256" key="2">
    <source>
        <dbReference type="SAM" id="Phobius"/>
    </source>
</evidence>
<dbReference type="PANTHER" id="PTHR32309:SF31">
    <property type="entry name" value="CAPSULAR EXOPOLYSACCHARIDE FAMILY"/>
    <property type="match status" value="1"/>
</dbReference>
<dbReference type="RefSeq" id="WP_139252780.1">
    <property type="nucleotide sequence ID" value="NZ_FQVX01000001.1"/>
</dbReference>
<evidence type="ECO:0000313" key="5">
    <source>
        <dbReference type="Proteomes" id="UP000184471"/>
    </source>
</evidence>
<gene>
    <name evidence="4" type="ORF">SAMN05444351_0242</name>
</gene>
<accession>A0A1M5D6W4</accession>
<keyword evidence="3" id="KW-0732">Signal</keyword>
<protein>
    <recommendedName>
        <fullName evidence="6">Chain length determinant protein</fullName>
    </recommendedName>
</protein>
<keyword evidence="1" id="KW-0175">Coiled coil</keyword>
<keyword evidence="2" id="KW-0812">Transmembrane</keyword>
<evidence type="ECO:0008006" key="6">
    <source>
        <dbReference type="Google" id="ProtNLM"/>
    </source>
</evidence>
<feature type="coiled-coil region" evidence="1">
    <location>
        <begin position="140"/>
        <end position="181"/>
    </location>
</feature>
<keyword evidence="2" id="KW-1133">Transmembrane helix</keyword>
<dbReference type="EMBL" id="FQVX01000001">
    <property type="protein sequence ID" value="SHF62605.1"/>
    <property type="molecule type" value="Genomic_DNA"/>
</dbReference>
<evidence type="ECO:0000256" key="1">
    <source>
        <dbReference type="SAM" id="Coils"/>
    </source>
</evidence>
<feature type="chain" id="PRO_5012115551" description="Chain length determinant protein" evidence="3">
    <location>
        <begin position="23"/>
        <end position="277"/>
    </location>
</feature>
<reference evidence="4 5" key="1">
    <citation type="submission" date="2016-11" db="EMBL/GenBank/DDBJ databases">
        <authorList>
            <person name="Jaros S."/>
            <person name="Januszkiewicz K."/>
            <person name="Wedrychowicz H."/>
        </authorList>
    </citation>
    <scope>NUCLEOTIDE SEQUENCE [LARGE SCALE GENOMIC DNA]</scope>
    <source>
        <strain evidence="4 5">DSM 45408</strain>
    </source>
</reference>